<name>A0A1M4VXR8_9BACE</name>
<evidence type="ECO:0000256" key="1">
    <source>
        <dbReference type="SAM" id="MobiDB-lite"/>
    </source>
</evidence>
<organism evidence="4 5">
    <name type="scientific">Bacteroides faecichinchillae</name>
    <dbReference type="NCBI Taxonomy" id="871325"/>
    <lineage>
        <taxon>Bacteria</taxon>
        <taxon>Pseudomonadati</taxon>
        <taxon>Bacteroidota</taxon>
        <taxon>Bacteroidia</taxon>
        <taxon>Bacteroidales</taxon>
        <taxon>Bacteroidaceae</taxon>
        <taxon>Bacteroides</taxon>
    </lineage>
</organism>
<reference evidence="4 5" key="1">
    <citation type="submission" date="2016-11" db="EMBL/GenBank/DDBJ databases">
        <authorList>
            <person name="Jaros S."/>
            <person name="Januszkiewicz K."/>
            <person name="Wedrychowicz H."/>
        </authorList>
    </citation>
    <scope>NUCLEOTIDE SEQUENCE [LARGE SCALE GENOMIC DNA]</scope>
    <source>
        <strain evidence="4 5">DSM 26883</strain>
    </source>
</reference>
<feature type="domain" description="DUF4236" evidence="3">
    <location>
        <begin position="4"/>
        <end position="56"/>
    </location>
</feature>
<dbReference type="Proteomes" id="UP000184436">
    <property type="component" value="Unassembled WGS sequence"/>
</dbReference>
<dbReference type="Pfam" id="PF14020">
    <property type="entry name" value="DUF4236"/>
    <property type="match status" value="1"/>
</dbReference>
<gene>
    <name evidence="4" type="ORF">SAMN05444349_105153</name>
</gene>
<keyword evidence="2" id="KW-1133">Transmembrane helix</keyword>
<dbReference type="RefSeq" id="WP_025073879.1">
    <property type="nucleotide sequence ID" value="NZ_FQVD01000005.1"/>
</dbReference>
<accession>A0A1M4VXR8</accession>
<keyword evidence="5" id="KW-1185">Reference proteome</keyword>
<evidence type="ECO:0000259" key="3">
    <source>
        <dbReference type="Pfam" id="PF14020"/>
    </source>
</evidence>
<dbReference type="OrthoDB" id="1078772at2"/>
<evidence type="ECO:0000313" key="5">
    <source>
        <dbReference type="Proteomes" id="UP000184436"/>
    </source>
</evidence>
<feature type="compositionally biased region" description="Low complexity" evidence="1">
    <location>
        <begin position="152"/>
        <end position="161"/>
    </location>
</feature>
<evidence type="ECO:0000256" key="2">
    <source>
        <dbReference type="SAM" id="Phobius"/>
    </source>
</evidence>
<feature type="region of interest" description="Disordered" evidence="1">
    <location>
        <begin position="135"/>
        <end position="161"/>
    </location>
</feature>
<evidence type="ECO:0000313" key="4">
    <source>
        <dbReference type="EMBL" id="SHE73854.1"/>
    </source>
</evidence>
<dbReference type="STRING" id="871325.SAMN05444349_105153"/>
<dbReference type="AlphaFoldDB" id="A0A1M4VXR8"/>
<feature type="transmembrane region" description="Helical" evidence="2">
    <location>
        <begin position="94"/>
        <end position="127"/>
    </location>
</feature>
<dbReference type="InterPro" id="IPR025330">
    <property type="entry name" value="DUF4236"/>
</dbReference>
<proteinExistence type="predicted"/>
<dbReference type="EMBL" id="FQVD01000005">
    <property type="protein sequence ID" value="SHE73854.1"/>
    <property type="molecule type" value="Genomic_DNA"/>
</dbReference>
<sequence length="238" mass="25804">MGLYWRRSTKILPGVRINWSKNGPSISMGPKGAKVNIGKRGTYVSGGIPGTGLYYRQKVGGRSKLNSSSTAGTNPPTSATTQTTFGFSKQGCLVFIVASVILSLLLSSNFITAALVAVIAGLCWFFFMSRKKASPPQPNTNATQPTQPAPISPSSTPTPFQSASLSNDIDVKVAVAEVEHLITEIDNTTDKVKLPSIYRKLMSIVYKLEKINGVEIKGLPIEIAKKRILENYRRRLNS</sequence>
<keyword evidence="2" id="KW-0812">Transmembrane</keyword>
<keyword evidence="2" id="KW-0472">Membrane</keyword>
<protein>
    <recommendedName>
        <fullName evidence="3">DUF4236 domain-containing protein</fullName>
    </recommendedName>
</protein>